<dbReference type="Proteomes" id="UP000603200">
    <property type="component" value="Unassembled WGS sequence"/>
</dbReference>
<dbReference type="Gene3D" id="3.30.200.20">
    <property type="entry name" value="Phosphorylase Kinase, domain 1"/>
    <property type="match status" value="1"/>
</dbReference>
<keyword evidence="3" id="KW-1185">Reference proteome</keyword>
<gene>
    <name evidence="2" type="ORF">Ahu01nite_050700</name>
</gene>
<dbReference type="Pfam" id="PF01636">
    <property type="entry name" value="APH"/>
    <property type="match status" value="1"/>
</dbReference>
<proteinExistence type="predicted"/>
<evidence type="ECO:0000313" key="3">
    <source>
        <dbReference type="Proteomes" id="UP000603200"/>
    </source>
</evidence>
<dbReference type="SUPFAM" id="SSF56112">
    <property type="entry name" value="Protein kinase-like (PK-like)"/>
    <property type="match status" value="1"/>
</dbReference>
<protein>
    <recommendedName>
        <fullName evidence="1">Aminoglycoside phosphotransferase domain-containing protein</fullName>
    </recommendedName>
</protein>
<dbReference type="EMBL" id="BOMN01000064">
    <property type="protein sequence ID" value="GIE21968.1"/>
    <property type="molecule type" value="Genomic_DNA"/>
</dbReference>
<dbReference type="InterPro" id="IPR051678">
    <property type="entry name" value="AGP_Transferase"/>
</dbReference>
<dbReference type="PANTHER" id="PTHR21310">
    <property type="entry name" value="AMINOGLYCOSIDE PHOSPHOTRANSFERASE-RELATED-RELATED"/>
    <property type="match status" value="1"/>
</dbReference>
<dbReference type="PANTHER" id="PTHR21310:SF15">
    <property type="entry name" value="AMINOGLYCOSIDE PHOSPHOTRANSFERASE DOMAIN-CONTAINING PROTEIN"/>
    <property type="match status" value="1"/>
</dbReference>
<comment type="caution">
    <text evidence="2">The sequence shown here is derived from an EMBL/GenBank/DDBJ whole genome shotgun (WGS) entry which is preliminary data.</text>
</comment>
<evidence type="ECO:0000259" key="1">
    <source>
        <dbReference type="Pfam" id="PF01636"/>
    </source>
</evidence>
<name>A0ABQ3ZU35_9ACTN</name>
<accession>A0ABQ3ZU35</accession>
<sequence>MRSPTRRDLDLRTLDTWIAPVLGASVREASELSGGTFAAVWRATLTDGREIVVKTAAAPEARLLRYEAGLLAAESAYYQRVRDLAPVPEVLHLADDWLAVTLLPGQPLTELDNTDGVREQLGATIARVHDLTGSRFGYTGARASGADWPTAFAAIVDDLLADARDWSVRLPSGIAETVERHRACLATVTRPALLHWDLWDGNVLAHDGVLTGLVDGERYLYGDPLLDLVSPALFRRIEDEPDNPFLRGYAAATGLVLDDAARTRLALYRMHLYTLMVTECPSRGEPRDGERATYLTGLLESELHLLGQTT</sequence>
<feature type="domain" description="Aminoglycoside phosphotransferase" evidence="1">
    <location>
        <begin position="30"/>
        <end position="264"/>
    </location>
</feature>
<organism evidence="2 3">
    <name type="scientific">Winogradskya humida</name>
    <dbReference type="NCBI Taxonomy" id="113566"/>
    <lineage>
        <taxon>Bacteria</taxon>
        <taxon>Bacillati</taxon>
        <taxon>Actinomycetota</taxon>
        <taxon>Actinomycetes</taxon>
        <taxon>Micromonosporales</taxon>
        <taxon>Micromonosporaceae</taxon>
        <taxon>Winogradskya</taxon>
    </lineage>
</organism>
<evidence type="ECO:0000313" key="2">
    <source>
        <dbReference type="EMBL" id="GIE21968.1"/>
    </source>
</evidence>
<dbReference type="Gene3D" id="3.90.1200.10">
    <property type="match status" value="1"/>
</dbReference>
<reference evidence="2 3" key="1">
    <citation type="submission" date="2021-01" db="EMBL/GenBank/DDBJ databases">
        <title>Whole genome shotgun sequence of Actinoplanes humidus NBRC 14915.</title>
        <authorList>
            <person name="Komaki H."/>
            <person name="Tamura T."/>
        </authorList>
    </citation>
    <scope>NUCLEOTIDE SEQUENCE [LARGE SCALE GENOMIC DNA]</scope>
    <source>
        <strain evidence="2 3">NBRC 14915</strain>
    </source>
</reference>
<dbReference type="InterPro" id="IPR011009">
    <property type="entry name" value="Kinase-like_dom_sf"/>
</dbReference>
<dbReference type="RefSeq" id="WP_203839075.1">
    <property type="nucleotide sequence ID" value="NZ_BAAATV010000002.1"/>
</dbReference>
<dbReference type="InterPro" id="IPR002575">
    <property type="entry name" value="Aminoglycoside_PTrfase"/>
</dbReference>